<sequence>MDSWTFTAAALRHGMIVMTGGPVGILYVSMKSVIGQPSRL</sequence>
<gene>
    <name evidence="2" type="ORF">ABRQ22_14715</name>
</gene>
<dbReference type="RefSeq" id="WP_353707256.1">
    <property type="nucleotide sequence ID" value="NZ_CP159290.1"/>
</dbReference>
<protein>
    <submittedName>
        <fullName evidence="2">Uncharacterized protein</fullName>
    </submittedName>
</protein>
<keyword evidence="1" id="KW-0812">Transmembrane</keyword>
<reference evidence="2" key="1">
    <citation type="submission" date="2024-06" db="EMBL/GenBank/DDBJ databases">
        <title>Complete genome sequence of the cellulolytic actinobacterium, Cellulosimicrobium ES-005.</title>
        <authorList>
            <person name="Matthews C.T."/>
            <person name="Underwood K.D."/>
            <person name="Ghanchi K.M."/>
            <person name="Fields S.D."/>
            <person name="Gardner S.G."/>
        </authorList>
    </citation>
    <scope>NUCLEOTIDE SEQUENCE</scope>
    <source>
        <strain evidence="2">ES-005</strain>
    </source>
</reference>
<keyword evidence="1" id="KW-0472">Membrane</keyword>
<dbReference type="EMBL" id="CP159290">
    <property type="protein sequence ID" value="XCH28848.1"/>
    <property type="molecule type" value="Genomic_DNA"/>
</dbReference>
<evidence type="ECO:0000313" key="2">
    <source>
        <dbReference type="EMBL" id="XCH28848.1"/>
    </source>
</evidence>
<evidence type="ECO:0000256" key="1">
    <source>
        <dbReference type="SAM" id="Phobius"/>
    </source>
</evidence>
<proteinExistence type="predicted"/>
<accession>A0AAU8FW24</accession>
<dbReference type="AlphaFoldDB" id="A0AAU8FW24"/>
<name>A0AAU8FW24_9MICO</name>
<organism evidence="2">
    <name type="scientific">Cellulosimicrobium sp. ES-005</name>
    <dbReference type="NCBI Taxonomy" id="3163031"/>
    <lineage>
        <taxon>Bacteria</taxon>
        <taxon>Bacillati</taxon>
        <taxon>Actinomycetota</taxon>
        <taxon>Actinomycetes</taxon>
        <taxon>Micrococcales</taxon>
        <taxon>Promicromonosporaceae</taxon>
        <taxon>Cellulosimicrobium</taxon>
    </lineage>
</organism>
<feature type="transmembrane region" description="Helical" evidence="1">
    <location>
        <begin position="6"/>
        <end position="30"/>
    </location>
</feature>
<keyword evidence="1" id="KW-1133">Transmembrane helix</keyword>